<evidence type="ECO:0000313" key="3">
    <source>
        <dbReference type="Proteomes" id="UP000054321"/>
    </source>
</evidence>
<evidence type="ECO:0000313" key="2">
    <source>
        <dbReference type="EMBL" id="KIN04804.1"/>
    </source>
</evidence>
<dbReference type="AlphaFoldDB" id="A0A0C3D0M4"/>
<dbReference type="Proteomes" id="UP000054321">
    <property type="component" value="Unassembled WGS sequence"/>
</dbReference>
<dbReference type="HOGENOM" id="CLU_3050926_0_0_1"/>
<accession>A0A0C3D0M4</accession>
<feature type="transmembrane region" description="Helical" evidence="1">
    <location>
        <begin position="12"/>
        <end position="32"/>
    </location>
</feature>
<reference evidence="3" key="2">
    <citation type="submission" date="2015-01" db="EMBL/GenBank/DDBJ databases">
        <title>Evolutionary Origins and Diversification of the Mycorrhizal Mutualists.</title>
        <authorList>
            <consortium name="DOE Joint Genome Institute"/>
            <consortium name="Mycorrhizal Genomics Consortium"/>
            <person name="Kohler A."/>
            <person name="Kuo A."/>
            <person name="Nagy L.G."/>
            <person name="Floudas D."/>
            <person name="Copeland A."/>
            <person name="Barry K.W."/>
            <person name="Cichocki N."/>
            <person name="Veneault-Fourrey C."/>
            <person name="LaButti K."/>
            <person name="Lindquist E.A."/>
            <person name="Lipzen A."/>
            <person name="Lundell T."/>
            <person name="Morin E."/>
            <person name="Murat C."/>
            <person name="Riley R."/>
            <person name="Ohm R."/>
            <person name="Sun H."/>
            <person name="Tunlid A."/>
            <person name="Henrissat B."/>
            <person name="Grigoriev I.V."/>
            <person name="Hibbett D.S."/>
            <person name="Martin F."/>
        </authorList>
    </citation>
    <scope>NUCLEOTIDE SEQUENCE [LARGE SCALE GENOMIC DNA]</scope>
    <source>
        <strain evidence="3">Zn</strain>
    </source>
</reference>
<name>A0A0C3D0M4_OIDMZ</name>
<keyword evidence="1" id="KW-1133">Transmembrane helix</keyword>
<organism evidence="2 3">
    <name type="scientific">Oidiodendron maius (strain Zn)</name>
    <dbReference type="NCBI Taxonomy" id="913774"/>
    <lineage>
        <taxon>Eukaryota</taxon>
        <taxon>Fungi</taxon>
        <taxon>Dikarya</taxon>
        <taxon>Ascomycota</taxon>
        <taxon>Pezizomycotina</taxon>
        <taxon>Leotiomycetes</taxon>
        <taxon>Leotiomycetes incertae sedis</taxon>
        <taxon>Myxotrichaceae</taxon>
        <taxon>Oidiodendron</taxon>
    </lineage>
</organism>
<sequence>MTFGCPRNSAEAYGLLITATTCISTVAGNFRLKQCPSLYAFKSNSPSLLEQIHL</sequence>
<gene>
    <name evidence="2" type="ORF">OIDMADRAFT_17695</name>
</gene>
<protein>
    <submittedName>
        <fullName evidence="2">Uncharacterized protein</fullName>
    </submittedName>
</protein>
<keyword evidence="1" id="KW-0472">Membrane</keyword>
<keyword evidence="3" id="KW-1185">Reference proteome</keyword>
<dbReference type="EMBL" id="KN832872">
    <property type="protein sequence ID" value="KIN04804.1"/>
    <property type="molecule type" value="Genomic_DNA"/>
</dbReference>
<proteinExistence type="predicted"/>
<evidence type="ECO:0000256" key="1">
    <source>
        <dbReference type="SAM" id="Phobius"/>
    </source>
</evidence>
<dbReference type="InParanoid" id="A0A0C3D0M4"/>
<keyword evidence="1" id="KW-0812">Transmembrane</keyword>
<reference evidence="2 3" key="1">
    <citation type="submission" date="2014-04" db="EMBL/GenBank/DDBJ databases">
        <authorList>
            <consortium name="DOE Joint Genome Institute"/>
            <person name="Kuo A."/>
            <person name="Martino E."/>
            <person name="Perotto S."/>
            <person name="Kohler A."/>
            <person name="Nagy L.G."/>
            <person name="Floudas D."/>
            <person name="Copeland A."/>
            <person name="Barry K.W."/>
            <person name="Cichocki N."/>
            <person name="Veneault-Fourrey C."/>
            <person name="LaButti K."/>
            <person name="Lindquist E.A."/>
            <person name="Lipzen A."/>
            <person name="Lundell T."/>
            <person name="Morin E."/>
            <person name="Murat C."/>
            <person name="Sun H."/>
            <person name="Tunlid A."/>
            <person name="Henrissat B."/>
            <person name="Grigoriev I.V."/>
            <person name="Hibbett D.S."/>
            <person name="Martin F."/>
            <person name="Nordberg H.P."/>
            <person name="Cantor M.N."/>
            <person name="Hua S.X."/>
        </authorList>
    </citation>
    <scope>NUCLEOTIDE SEQUENCE [LARGE SCALE GENOMIC DNA]</scope>
    <source>
        <strain evidence="2 3">Zn</strain>
    </source>
</reference>